<feature type="domain" description="Amidohydrolase 3" evidence="1">
    <location>
        <begin position="28"/>
        <end position="560"/>
    </location>
</feature>
<evidence type="ECO:0000259" key="1">
    <source>
        <dbReference type="Pfam" id="PF07969"/>
    </source>
</evidence>
<organism evidence="2 3">
    <name type="scientific">Candidatus Thalassospirochaeta sargassi</name>
    <dbReference type="NCBI Taxonomy" id="3119039"/>
    <lineage>
        <taxon>Bacteria</taxon>
        <taxon>Pseudomonadati</taxon>
        <taxon>Spirochaetota</taxon>
        <taxon>Spirochaetia</taxon>
        <taxon>Spirochaetales</taxon>
        <taxon>Spirochaetaceae</taxon>
        <taxon>Candidatus Thalassospirochaeta</taxon>
    </lineage>
</organism>
<dbReference type="PANTHER" id="PTHR22642:SF2">
    <property type="entry name" value="PROTEIN LONG AFTER FAR-RED 3"/>
    <property type="match status" value="1"/>
</dbReference>
<dbReference type="SUPFAM" id="SSF51338">
    <property type="entry name" value="Composite domain of metallo-dependent hydrolases"/>
    <property type="match status" value="1"/>
</dbReference>
<dbReference type="EMBL" id="JAQQAL010000009">
    <property type="protein sequence ID" value="MDC7225681.1"/>
    <property type="molecule type" value="Genomic_DNA"/>
</dbReference>
<dbReference type="SUPFAM" id="SSF51556">
    <property type="entry name" value="Metallo-dependent hydrolases"/>
    <property type="match status" value="1"/>
</dbReference>
<accession>A0AAJ1IGB5</accession>
<dbReference type="InterPro" id="IPR032466">
    <property type="entry name" value="Metal_Hydrolase"/>
</dbReference>
<dbReference type="Gene3D" id="3.20.20.140">
    <property type="entry name" value="Metal-dependent hydrolases"/>
    <property type="match status" value="1"/>
</dbReference>
<sequence>EAVAVADGKIAAVGSTEEILDWISEETEVIDLDGKLLMPAFVDSHMHPAMSAVPYFFEIQLRGEFSVEGYLKRIQDFADENPDLEFYSGGGFQRSVFDETGPRKEDLDAIISDKPMALDSVDGHSIWVNSRTLEMAGITKETPDPPGGVIKRDPVSGEPSGLLSESARGAVQDLFPPPKKEQYKQGLLKLQEMLNSVGLTSCHDAIVKYDPDYYNAYEDLAREGLLTVRYRGSWHITPEMVGGGEGQPEDFKPEMTIDEAVKKGVEISKSFKTPYWQVKSFKFFADQVIEEETGYLKETYVHRDDNWRGIRVWKQEAINEAFRLIDAEGFNIHTHQIGDAAAEYALDAIEYAVAENGVRDSRHTLAHVQMIEQKDSERMAELGMTAVIAPYWSVIDDYYWKLYHPYLGADRAYSKQYPAASLIRAGINTAFHSDFYVTDPDYGWALYSAVTRTQPEKIFRMEQGESADSTLRTTDYSVKLDSGQIGPLGPEEECMSIEEAVAAATINGAKADFLEKETGSIEIGKSADIIVVDRNIFKVDIEEVSEMKVLMTFFEGKNVFSAEC</sequence>
<dbReference type="Gene3D" id="3.10.310.70">
    <property type="match status" value="1"/>
</dbReference>
<dbReference type="CDD" id="cd01300">
    <property type="entry name" value="YtcJ_like"/>
    <property type="match status" value="1"/>
</dbReference>
<dbReference type="Gene3D" id="2.30.40.10">
    <property type="entry name" value="Urease, subunit C, domain 1"/>
    <property type="match status" value="1"/>
</dbReference>
<dbReference type="InterPro" id="IPR013108">
    <property type="entry name" value="Amidohydro_3"/>
</dbReference>
<dbReference type="InterPro" id="IPR033932">
    <property type="entry name" value="YtcJ-like"/>
</dbReference>
<reference evidence="2 3" key="1">
    <citation type="submission" date="2022-12" db="EMBL/GenBank/DDBJ databases">
        <title>Metagenome assembled genome from gulf of manar.</title>
        <authorList>
            <person name="Kohli P."/>
            <person name="Pk S."/>
            <person name="Venkata Ramana C."/>
            <person name="Sasikala C."/>
        </authorList>
    </citation>
    <scope>NUCLEOTIDE SEQUENCE [LARGE SCALE GENOMIC DNA]</scope>
    <source>
        <strain evidence="2">JB008</strain>
    </source>
</reference>
<gene>
    <name evidence="2" type="ORF">PQJ61_02830</name>
</gene>
<dbReference type="GO" id="GO:0016810">
    <property type="term" value="F:hydrolase activity, acting on carbon-nitrogen (but not peptide) bonds"/>
    <property type="evidence" value="ECO:0007669"/>
    <property type="project" value="InterPro"/>
</dbReference>
<dbReference type="Pfam" id="PF07969">
    <property type="entry name" value="Amidohydro_3"/>
    <property type="match status" value="1"/>
</dbReference>
<evidence type="ECO:0000313" key="2">
    <source>
        <dbReference type="EMBL" id="MDC7225681.1"/>
    </source>
</evidence>
<dbReference type="InterPro" id="IPR011059">
    <property type="entry name" value="Metal-dep_hydrolase_composite"/>
</dbReference>
<dbReference type="PANTHER" id="PTHR22642">
    <property type="entry name" value="IMIDAZOLONEPROPIONASE"/>
    <property type="match status" value="1"/>
</dbReference>
<dbReference type="AlphaFoldDB" id="A0AAJ1IGB5"/>
<comment type="caution">
    <text evidence="2">The sequence shown here is derived from an EMBL/GenBank/DDBJ whole genome shotgun (WGS) entry which is preliminary data.</text>
</comment>
<proteinExistence type="predicted"/>
<name>A0AAJ1IGB5_9SPIO</name>
<protein>
    <submittedName>
        <fullName evidence="2">Amidohydrolase</fullName>
    </submittedName>
</protein>
<dbReference type="Proteomes" id="UP001221217">
    <property type="component" value="Unassembled WGS sequence"/>
</dbReference>
<feature type="non-terminal residue" evidence="2">
    <location>
        <position position="1"/>
    </location>
</feature>
<evidence type="ECO:0000313" key="3">
    <source>
        <dbReference type="Proteomes" id="UP001221217"/>
    </source>
</evidence>